<comment type="caution">
    <text evidence="1">The sequence shown here is derived from an EMBL/GenBank/DDBJ whole genome shotgun (WGS) entry which is preliminary data.</text>
</comment>
<keyword evidence="2" id="KW-1185">Reference proteome</keyword>
<accession>A0ABW1STS3</accession>
<evidence type="ECO:0000313" key="2">
    <source>
        <dbReference type="Proteomes" id="UP001596254"/>
    </source>
</evidence>
<evidence type="ECO:0000313" key="1">
    <source>
        <dbReference type="EMBL" id="MFC6207175.1"/>
    </source>
</evidence>
<organism evidence="1 2">
    <name type="scientific">Levilactobacillus tongjiangensis</name>
    <dbReference type="NCBI Taxonomy" id="2486023"/>
    <lineage>
        <taxon>Bacteria</taxon>
        <taxon>Bacillati</taxon>
        <taxon>Bacillota</taxon>
        <taxon>Bacilli</taxon>
        <taxon>Lactobacillales</taxon>
        <taxon>Lactobacillaceae</taxon>
        <taxon>Levilactobacillus</taxon>
    </lineage>
</organism>
<name>A0ABW1STS3_9LACO</name>
<reference evidence="2" key="1">
    <citation type="journal article" date="2019" name="Int. J. Syst. Evol. Microbiol.">
        <title>The Global Catalogue of Microorganisms (GCM) 10K type strain sequencing project: providing services to taxonomists for standard genome sequencing and annotation.</title>
        <authorList>
            <consortium name="The Broad Institute Genomics Platform"/>
            <consortium name="The Broad Institute Genome Sequencing Center for Infectious Disease"/>
            <person name="Wu L."/>
            <person name="Ma J."/>
        </authorList>
    </citation>
    <scope>NUCLEOTIDE SEQUENCE [LARGE SCALE GENOMIC DNA]</scope>
    <source>
        <strain evidence="2">CCM 8905</strain>
    </source>
</reference>
<proteinExistence type="predicted"/>
<sequence length="144" mass="16188">MRKLIRIAVVGLIVLLIGGIYFATGTTADATKWHKGVPRVVRNRTYMISHVTDKNLMAYVGYTFTNKSLFAGHTMDGGHLVKHLKYKMVGKQIYSIKGSVSGDKERLKLKVTNKNKLIVKDLDNGGFKGYAPYKYSGKTWPRVH</sequence>
<dbReference type="RefSeq" id="WP_125693316.1">
    <property type="nucleotide sequence ID" value="NZ_JBHSSK010000021.1"/>
</dbReference>
<protein>
    <submittedName>
        <fullName evidence="1">Uncharacterized protein</fullName>
    </submittedName>
</protein>
<gene>
    <name evidence="1" type="ORF">ACFP1G_06750</name>
</gene>
<dbReference type="Proteomes" id="UP001596254">
    <property type="component" value="Unassembled WGS sequence"/>
</dbReference>
<dbReference type="EMBL" id="JBHSSK010000021">
    <property type="protein sequence ID" value="MFC6207175.1"/>
    <property type="molecule type" value="Genomic_DNA"/>
</dbReference>